<dbReference type="PANTHER" id="PTHR24012">
    <property type="entry name" value="RNA BINDING PROTEIN"/>
    <property type="match status" value="1"/>
</dbReference>
<evidence type="ECO:0000313" key="13">
    <source>
        <dbReference type="Proteomes" id="UP000015241"/>
    </source>
</evidence>
<protein>
    <recommendedName>
        <fullName evidence="8">U4/U6 snRNA-associated-splicing factor PRP24</fullName>
    </recommendedName>
</protein>
<evidence type="ECO:0000313" key="12">
    <source>
        <dbReference type="EMBL" id="EPS98448.1"/>
    </source>
</evidence>
<feature type="compositionally biased region" description="Low complexity" evidence="10">
    <location>
        <begin position="994"/>
        <end position="1010"/>
    </location>
</feature>
<dbReference type="PROSITE" id="PS50102">
    <property type="entry name" value="RRM"/>
    <property type="match status" value="4"/>
</dbReference>
<dbReference type="InterPro" id="IPR011990">
    <property type="entry name" value="TPR-like_helical_dom_sf"/>
</dbReference>
<dbReference type="InterPro" id="IPR003107">
    <property type="entry name" value="HAT"/>
</dbReference>
<gene>
    <name evidence="12" type="ORF">FOMPIDRAFT_1024621</name>
</gene>
<sequence length="1029" mass="115276">MDESAALEALANVLNRLTDDPYDITLHIEHVRIAQQTGMDDQLESALEMASAFWAVGDHIWLPLLERKLRGSNLESPQDLQAVLDLFSRAEQDYLSIPLLRRHLDFLAERYEHFASLEAWPEDLGDMFTASWMRAELPRVVEKGIGHLTQSHLLWDVYKDWEVEQLQNASPAERAELQDHLGLLLLERLQQPHSNHEETFQSYSSFTTNFKPPDEYEPLLVQASKMRAQAVKAYEKRESLEASLAQSGYSLEGYAYYIASERRKKPDLFVVQALYERAIAEADRRRWSGESNAEAALRSFWAGYLDVLRIQEAEVEAQATAFQRALKSVPASGEVWARYIRFLERTAESDEEDSGIAGAYEKTKTISPLQSDVEQLVPVVLARAGYERRLLEAGKTGEESFDTLVEVVLDGVSRIRKASPAGDPRLRVEKFFSGVCSTFADLSQHALVLWEDATKHYKNSYLAWTAYTDVLIKQGLYEDARRVFKDLCMKHLDWPEAMWDAWLAFEQLHGSIEELEHAMDKVEFAQGQTNLRRQKEAEKAEHAAMQLIAEQQANMAPVSEVPVTATTAGHVPMDVDSGPGTSSGTKRKAEEEASPGDASKKVKTDQKPLPLKRDRENCTVFVADLPVGTKEDELKALFKDCGAIREIKLTQLPNSIVATVEFMERDSVPAALTKDKKRVDGQEVAVHLAWQSTLYVTNFPEKADDTFIRTVFAKYGTIFDVRWPSKKFKATRRFCYVQFTSPSSAQAALELHGTQIETDMSLHVYISNPERKKERTDADANDREIYVAGLSRFATKEDLETLFKTYGSVKEVRMALDDNGRPKGFAFVEFEDEHDAVAALSANNHELKNRRMAVTLADTRVRARTRDPNARADIRNRTIYIRNLPADTQEALLQQALEKFAPVQRVEVFADRAEAEVQFENAADVGKLLLRTEPVVFNGNTLELVADTPGAPRAARNASSTALPPTATTGSGMFVPRAAASRPRAGLGSKKRLATISAAASSSRTTGTITKASAPGQGRGQDDFRKMLG</sequence>
<dbReference type="GO" id="GO:0005688">
    <property type="term" value="C:U6 snRNP"/>
    <property type="evidence" value="ECO:0007669"/>
    <property type="project" value="UniProtKB-ARBA"/>
</dbReference>
<evidence type="ECO:0000259" key="11">
    <source>
        <dbReference type="PROSITE" id="PS50102"/>
    </source>
</evidence>
<comment type="function">
    <text evidence="7">Functions as a recycling factor of the spliceosome, a machinery that forms on each precursor-messenger RNA (pre-mRNA) and catalyzes the removal of introns. Chaperones the re-annealing of U4 and U6 snRNAs (small nuclear RNAs) released from previous rounds of splicing, an initial step in reforming the U4/U6-U5 tri-snRNP (small nuclear ribonucleoprotein) that can reassemble into another spliceosome complex; this step involves binding U6 and facilitating the unwinding of the U6 internal stem loop, followed by base-pairing of U6 to U4.</text>
</comment>
<evidence type="ECO:0000256" key="10">
    <source>
        <dbReference type="SAM" id="MobiDB-lite"/>
    </source>
</evidence>
<evidence type="ECO:0000256" key="9">
    <source>
        <dbReference type="PROSITE-ProRule" id="PRU00176"/>
    </source>
</evidence>
<keyword evidence="4 9" id="KW-0694">RNA-binding</keyword>
<dbReference type="AlphaFoldDB" id="S8E4X2"/>
<dbReference type="STRING" id="743788.S8E4X2"/>
<dbReference type="eggNOG" id="KOG0128">
    <property type="taxonomic scope" value="Eukaryota"/>
</dbReference>
<dbReference type="InterPro" id="IPR012677">
    <property type="entry name" value="Nucleotide-bd_a/b_plait_sf"/>
</dbReference>
<dbReference type="FunFam" id="3.30.70.330:FF:000365">
    <property type="entry name" value="U4/U6 snRNA-associated-splicing factor PRP24"/>
    <property type="match status" value="1"/>
</dbReference>
<feature type="domain" description="RRM" evidence="11">
    <location>
        <begin position="618"/>
        <end position="691"/>
    </location>
</feature>
<dbReference type="GO" id="GO:0006397">
    <property type="term" value="P:mRNA processing"/>
    <property type="evidence" value="ECO:0007669"/>
    <property type="project" value="UniProtKB-KW"/>
</dbReference>
<comment type="subcellular location">
    <subcellularLocation>
        <location evidence="1">Nucleus</location>
    </subcellularLocation>
</comment>
<feature type="domain" description="RRM" evidence="11">
    <location>
        <begin position="783"/>
        <end position="859"/>
    </location>
</feature>
<keyword evidence="5" id="KW-0508">mRNA splicing</keyword>
<dbReference type="SMART" id="SM00386">
    <property type="entry name" value="HAT"/>
    <property type="match status" value="3"/>
</dbReference>
<reference evidence="12 13" key="1">
    <citation type="journal article" date="2012" name="Science">
        <title>The Paleozoic origin of enzymatic lignin decomposition reconstructed from 31 fungal genomes.</title>
        <authorList>
            <person name="Floudas D."/>
            <person name="Binder M."/>
            <person name="Riley R."/>
            <person name="Barry K."/>
            <person name="Blanchette R.A."/>
            <person name="Henrissat B."/>
            <person name="Martinez A.T."/>
            <person name="Otillar R."/>
            <person name="Spatafora J.W."/>
            <person name="Yadav J.S."/>
            <person name="Aerts A."/>
            <person name="Benoit I."/>
            <person name="Boyd A."/>
            <person name="Carlson A."/>
            <person name="Copeland A."/>
            <person name="Coutinho P.M."/>
            <person name="de Vries R.P."/>
            <person name="Ferreira P."/>
            <person name="Findley K."/>
            <person name="Foster B."/>
            <person name="Gaskell J."/>
            <person name="Glotzer D."/>
            <person name="Gorecki P."/>
            <person name="Heitman J."/>
            <person name="Hesse C."/>
            <person name="Hori C."/>
            <person name="Igarashi K."/>
            <person name="Jurgens J.A."/>
            <person name="Kallen N."/>
            <person name="Kersten P."/>
            <person name="Kohler A."/>
            <person name="Kuees U."/>
            <person name="Kumar T.K.A."/>
            <person name="Kuo A."/>
            <person name="LaButti K."/>
            <person name="Larrondo L.F."/>
            <person name="Lindquist E."/>
            <person name="Ling A."/>
            <person name="Lombard V."/>
            <person name="Lucas S."/>
            <person name="Lundell T."/>
            <person name="Martin R."/>
            <person name="McLaughlin D.J."/>
            <person name="Morgenstern I."/>
            <person name="Morin E."/>
            <person name="Murat C."/>
            <person name="Nagy L.G."/>
            <person name="Nolan M."/>
            <person name="Ohm R.A."/>
            <person name="Patyshakuliyeva A."/>
            <person name="Rokas A."/>
            <person name="Ruiz-Duenas F.J."/>
            <person name="Sabat G."/>
            <person name="Salamov A."/>
            <person name="Samejima M."/>
            <person name="Schmutz J."/>
            <person name="Slot J.C."/>
            <person name="St John F."/>
            <person name="Stenlid J."/>
            <person name="Sun H."/>
            <person name="Sun S."/>
            <person name="Syed K."/>
            <person name="Tsang A."/>
            <person name="Wiebenga A."/>
            <person name="Young D."/>
            <person name="Pisabarro A."/>
            <person name="Eastwood D.C."/>
            <person name="Martin F."/>
            <person name="Cullen D."/>
            <person name="Grigoriev I.V."/>
            <person name="Hibbett D.S."/>
        </authorList>
    </citation>
    <scope>NUCLEOTIDE SEQUENCE</scope>
    <source>
        <strain evidence="13">FP-58527</strain>
    </source>
</reference>
<dbReference type="GO" id="GO:0008380">
    <property type="term" value="P:RNA splicing"/>
    <property type="evidence" value="ECO:0007669"/>
    <property type="project" value="UniProtKB-KW"/>
</dbReference>
<name>S8E4X2_FOMSC</name>
<feature type="compositionally biased region" description="Basic and acidic residues" evidence="10">
    <location>
        <begin position="598"/>
        <end position="610"/>
    </location>
</feature>
<keyword evidence="3" id="KW-0677">Repeat</keyword>
<keyword evidence="13" id="KW-1185">Reference proteome</keyword>
<dbReference type="Pfam" id="PF00076">
    <property type="entry name" value="RRM_1"/>
    <property type="match status" value="4"/>
</dbReference>
<evidence type="ECO:0000256" key="1">
    <source>
        <dbReference type="ARBA" id="ARBA00004123"/>
    </source>
</evidence>
<accession>S8E4X2</accession>
<dbReference type="FunCoup" id="S8E4X2">
    <property type="interactions" value="655"/>
</dbReference>
<evidence type="ECO:0000256" key="3">
    <source>
        <dbReference type="ARBA" id="ARBA00022737"/>
    </source>
</evidence>
<dbReference type="InParanoid" id="S8E4X2"/>
<feature type="region of interest" description="Disordered" evidence="10">
    <location>
        <begin position="949"/>
        <end position="1029"/>
    </location>
</feature>
<feature type="domain" description="RRM" evidence="11">
    <location>
        <begin position="877"/>
        <end position="949"/>
    </location>
</feature>
<evidence type="ECO:0000256" key="6">
    <source>
        <dbReference type="ARBA" id="ARBA00023242"/>
    </source>
</evidence>
<evidence type="ECO:0000256" key="8">
    <source>
        <dbReference type="ARBA" id="ARBA00093627"/>
    </source>
</evidence>
<organism evidence="12 13">
    <name type="scientific">Fomitopsis schrenkii</name>
    <name type="common">Brown rot fungus</name>
    <dbReference type="NCBI Taxonomy" id="2126942"/>
    <lineage>
        <taxon>Eukaryota</taxon>
        <taxon>Fungi</taxon>
        <taxon>Dikarya</taxon>
        <taxon>Basidiomycota</taxon>
        <taxon>Agaricomycotina</taxon>
        <taxon>Agaricomycetes</taxon>
        <taxon>Polyporales</taxon>
        <taxon>Fomitopsis</taxon>
    </lineage>
</organism>
<dbReference type="InterPro" id="IPR000504">
    <property type="entry name" value="RRM_dom"/>
</dbReference>
<dbReference type="CDD" id="cd12296">
    <property type="entry name" value="RRM1_Prp24"/>
    <property type="match status" value="1"/>
</dbReference>
<feature type="region of interest" description="Disordered" evidence="10">
    <location>
        <begin position="567"/>
        <end position="610"/>
    </location>
</feature>
<evidence type="ECO:0000256" key="2">
    <source>
        <dbReference type="ARBA" id="ARBA00022664"/>
    </source>
</evidence>
<evidence type="ECO:0000256" key="4">
    <source>
        <dbReference type="ARBA" id="ARBA00022884"/>
    </source>
</evidence>
<dbReference type="Gene3D" id="1.25.40.10">
    <property type="entry name" value="Tetratricopeptide repeat domain"/>
    <property type="match status" value="3"/>
</dbReference>
<evidence type="ECO:0000256" key="5">
    <source>
        <dbReference type="ARBA" id="ARBA00023187"/>
    </source>
</evidence>
<feature type="compositionally biased region" description="Low complexity" evidence="10">
    <location>
        <begin position="958"/>
        <end position="972"/>
    </location>
</feature>
<proteinExistence type="predicted"/>
<dbReference type="GO" id="GO:0003723">
    <property type="term" value="F:RNA binding"/>
    <property type="evidence" value="ECO:0007669"/>
    <property type="project" value="UniProtKB-UniRule"/>
</dbReference>
<dbReference type="InterPro" id="IPR034397">
    <property type="entry name" value="Prp24_RRM1"/>
</dbReference>
<keyword evidence="6" id="KW-0539">Nucleus</keyword>
<feature type="compositionally biased region" description="Basic and acidic residues" evidence="10">
    <location>
        <begin position="1020"/>
        <end position="1029"/>
    </location>
</feature>
<keyword evidence="2" id="KW-0507">mRNA processing</keyword>
<dbReference type="InterPro" id="IPR035979">
    <property type="entry name" value="RBD_domain_sf"/>
</dbReference>
<dbReference type="EMBL" id="KE504165">
    <property type="protein sequence ID" value="EPS98448.1"/>
    <property type="molecule type" value="Genomic_DNA"/>
</dbReference>
<dbReference type="SMART" id="SM00360">
    <property type="entry name" value="RRM"/>
    <property type="match status" value="4"/>
</dbReference>
<dbReference type="HOGENOM" id="CLU_003925_1_0_1"/>
<dbReference type="Proteomes" id="UP000015241">
    <property type="component" value="Unassembled WGS sequence"/>
</dbReference>
<feature type="domain" description="RRM" evidence="11">
    <location>
        <begin position="692"/>
        <end position="769"/>
    </location>
</feature>
<evidence type="ECO:0000256" key="7">
    <source>
        <dbReference type="ARBA" id="ARBA00093374"/>
    </source>
</evidence>
<dbReference type="Gene3D" id="3.30.70.330">
    <property type="match status" value="4"/>
</dbReference>
<dbReference type="SUPFAM" id="SSF48452">
    <property type="entry name" value="TPR-like"/>
    <property type="match status" value="1"/>
</dbReference>
<dbReference type="SUPFAM" id="SSF54928">
    <property type="entry name" value="RNA-binding domain, RBD"/>
    <property type="match status" value="2"/>
</dbReference>
<dbReference type="OrthoDB" id="360390at2759"/>